<evidence type="ECO:0000256" key="1">
    <source>
        <dbReference type="SAM" id="MobiDB-lite"/>
    </source>
</evidence>
<name>A0ABP0S897_9DINO</name>
<dbReference type="Proteomes" id="UP001642484">
    <property type="component" value="Unassembled WGS sequence"/>
</dbReference>
<proteinExistence type="predicted"/>
<keyword evidence="3" id="KW-1185">Reference proteome</keyword>
<protein>
    <submittedName>
        <fullName evidence="2">Uncharacterized protein</fullName>
    </submittedName>
</protein>
<reference evidence="2 3" key="1">
    <citation type="submission" date="2024-02" db="EMBL/GenBank/DDBJ databases">
        <authorList>
            <person name="Chen Y."/>
            <person name="Shah S."/>
            <person name="Dougan E. K."/>
            <person name="Thang M."/>
            <person name="Chan C."/>
        </authorList>
    </citation>
    <scope>NUCLEOTIDE SEQUENCE [LARGE SCALE GENOMIC DNA]</scope>
</reference>
<accession>A0ABP0S897</accession>
<feature type="compositionally biased region" description="Basic and acidic residues" evidence="1">
    <location>
        <begin position="163"/>
        <end position="174"/>
    </location>
</feature>
<evidence type="ECO:0000313" key="3">
    <source>
        <dbReference type="Proteomes" id="UP001642484"/>
    </source>
</evidence>
<gene>
    <name evidence="2" type="ORF">CCMP2556_LOCUS50563</name>
</gene>
<organism evidence="2 3">
    <name type="scientific">Durusdinium trenchii</name>
    <dbReference type="NCBI Taxonomy" id="1381693"/>
    <lineage>
        <taxon>Eukaryota</taxon>
        <taxon>Sar</taxon>
        <taxon>Alveolata</taxon>
        <taxon>Dinophyceae</taxon>
        <taxon>Suessiales</taxon>
        <taxon>Symbiodiniaceae</taxon>
        <taxon>Durusdinium</taxon>
    </lineage>
</organism>
<comment type="caution">
    <text evidence="2">The sequence shown here is derived from an EMBL/GenBank/DDBJ whole genome shotgun (WGS) entry which is preliminary data.</text>
</comment>
<feature type="compositionally biased region" description="Basic and acidic residues" evidence="1">
    <location>
        <begin position="135"/>
        <end position="152"/>
    </location>
</feature>
<evidence type="ECO:0000313" key="2">
    <source>
        <dbReference type="EMBL" id="CAK9108542.1"/>
    </source>
</evidence>
<dbReference type="EMBL" id="CAXAMN010027122">
    <property type="protein sequence ID" value="CAK9108542.1"/>
    <property type="molecule type" value="Genomic_DNA"/>
</dbReference>
<feature type="region of interest" description="Disordered" evidence="1">
    <location>
        <begin position="88"/>
        <end position="180"/>
    </location>
</feature>
<sequence>QVVLPGVSNTQVELRLLKPEPGKAVGFELLRVRDVSSNGTGIQESGSTSSKPTKLKKDVDVQIAQGSCIVFPLRTKVKTEDGQARITIRALSGKAAPPPDPPVDVVTKSPEPPVPVEKLAPVEREEETPLPGADELLKLDEMKLDNGDKEAETPQVPYAPNEDAPKLQEGGKAERRLRRR</sequence>
<feature type="non-terminal residue" evidence="2">
    <location>
        <position position="1"/>
    </location>
</feature>